<feature type="compositionally biased region" description="Polar residues" evidence="1">
    <location>
        <begin position="72"/>
        <end position="81"/>
    </location>
</feature>
<proteinExistence type="predicted"/>
<accession>A0A1Q9BYA6</accession>
<sequence length="491" mass="54494">MPPLPPGHPPPSAPRATTPSTAEPRAASPPALPAKAPPPQLGPPPSPATPYSPSSPASPAAPPPNRRPATAFQSSESTSQAPHMPAWRREDTDSDTSDGPPPWEQPVEVDNMAEVKYQGPVTIHTMIDPVPGPSFEDQANALPKRDKIIQICQSDEMFTWMHALATILVINEKAVLGGLKVSEQLKVWQDRIRILKKPPWIFAPLNLCRTIENTSWAEAMSARPVMGTDGLLTIAIGEGPTYKVLPKITSYFGVIAALFKKMWDQPEMHETLETDDNFEIVASTVKAIYDQTCRSCGVINRLIIYMQKEGKQVRKMRIDHEVGDTPAKLKLLRPKPVDKRQSEDTGPVSDKRQKEALPPAVINRTRQPELTLPSDLSFVSPRSQQVRTHALYQEAPQQLLAVLGMCRHAPSPRAVLAHIDSQQPLWGDFDCWFVPSAHLCWWSNPRFIQKLQAGVCYLQKTKEGGALAEAARQLNRLQFPNRTWSPMSPWL</sequence>
<feature type="region of interest" description="Disordered" evidence="1">
    <location>
        <begin position="1"/>
        <end position="108"/>
    </location>
</feature>
<feature type="region of interest" description="Disordered" evidence="1">
    <location>
        <begin position="329"/>
        <end position="364"/>
    </location>
</feature>
<dbReference type="AlphaFoldDB" id="A0A1Q9BYA6"/>
<feature type="compositionally biased region" description="Pro residues" evidence="1">
    <location>
        <begin position="1"/>
        <end position="13"/>
    </location>
</feature>
<gene>
    <name evidence="2" type="ORF">AK812_SmicGene44505</name>
</gene>
<dbReference type="Proteomes" id="UP000186817">
    <property type="component" value="Unassembled WGS sequence"/>
</dbReference>
<name>A0A1Q9BYA6_SYMMI</name>
<evidence type="ECO:0000313" key="2">
    <source>
        <dbReference type="EMBL" id="OLP75663.1"/>
    </source>
</evidence>
<keyword evidence="3" id="KW-1185">Reference proteome</keyword>
<feature type="compositionally biased region" description="Low complexity" evidence="1">
    <location>
        <begin position="14"/>
        <end position="29"/>
    </location>
</feature>
<feature type="compositionally biased region" description="Pro residues" evidence="1">
    <location>
        <begin position="30"/>
        <end position="50"/>
    </location>
</feature>
<protein>
    <submittedName>
        <fullName evidence="2">Uncharacterized protein</fullName>
    </submittedName>
</protein>
<organism evidence="2 3">
    <name type="scientific">Symbiodinium microadriaticum</name>
    <name type="common">Dinoflagellate</name>
    <name type="synonym">Zooxanthella microadriatica</name>
    <dbReference type="NCBI Taxonomy" id="2951"/>
    <lineage>
        <taxon>Eukaryota</taxon>
        <taxon>Sar</taxon>
        <taxon>Alveolata</taxon>
        <taxon>Dinophyceae</taxon>
        <taxon>Suessiales</taxon>
        <taxon>Symbiodiniaceae</taxon>
        <taxon>Symbiodinium</taxon>
    </lineage>
</organism>
<evidence type="ECO:0000313" key="3">
    <source>
        <dbReference type="Proteomes" id="UP000186817"/>
    </source>
</evidence>
<reference evidence="2 3" key="1">
    <citation type="submission" date="2016-02" db="EMBL/GenBank/DDBJ databases">
        <title>Genome analysis of coral dinoflagellate symbionts highlights evolutionary adaptations to a symbiotic lifestyle.</title>
        <authorList>
            <person name="Aranda M."/>
            <person name="Li Y."/>
            <person name="Liew Y.J."/>
            <person name="Baumgarten S."/>
            <person name="Simakov O."/>
            <person name="Wilson M."/>
            <person name="Piel J."/>
            <person name="Ashoor H."/>
            <person name="Bougouffa S."/>
            <person name="Bajic V.B."/>
            <person name="Ryu T."/>
            <person name="Ravasi T."/>
            <person name="Bayer T."/>
            <person name="Micklem G."/>
            <person name="Kim H."/>
            <person name="Bhak J."/>
            <person name="Lajeunesse T.C."/>
            <person name="Voolstra C.R."/>
        </authorList>
    </citation>
    <scope>NUCLEOTIDE SEQUENCE [LARGE SCALE GENOMIC DNA]</scope>
    <source>
        <strain evidence="2 3">CCMP2467</strain>
    </source>
</reference>
<feature type="compositionally biased region" description="Basic and acidic residues" evidence="1">
    <location>
        <begin position="335"/>
        <end position="355"/>
    </location>
</feature>
<comment type="caution">
    <text evidence="2">The sequence shown here is derived from an EMBL/GenBank/DDBJ whole genome shotgun (WGS) entry which is preliminary data.</text>
</comment>
<dbReference type="EMBL" id="LSRX01002340">
    <property type="protein sequence ID" value="OLP75663.1"/>
    <property type="molecule type" value="Genomic_DNA"/>
</dbReference>
<evidence type="ECO:0000256" key="1">
    <source>
        <dbReference type="SAM" id="MobiDB-lite"/>
    </source>
</evidence>